<gene>
    <name evidence="1" type="ORF">FHS90_002971</name>
</gene>
<name>A0A839GRW1_9BACT</name>
<reference evidence="1 2" key="1">
    <citation type="submission" date="2020-08" db="EMBL/GenBank/DDBJ databases">
        <title>Genomic Encyclopedia of Type Strains, Phase IV (KMG-IV): sequencing the most valuable type-strain genomes for metagenomic binning, comparative biology and taxonomic classification.</title>
        <authorList>
            <person name="Goeker M."/>
        </authorList>
    </citation>
    <scope>NUCLEOTIDE SEQUENCE [LARGE SCALE GENOMIC DNA]</scope>
    <source>
        <strain evidence="1 2">DSM 29854</strain>
    </source>
</reference>
<dbReference type="Proteomes" id="UP000563094">
    <property type="component" value="Unassembled WGS sequence"/>
</dbReference>
<keyword evidence="2" id="KW-1185">Reference proteome</keyword>
<comment type="caution">
    <text evidence="1">The sequence shown here is derived from an EMBL/GenBank/DDBJ whole genome shotgun (WGS) entry which is preliminary data.</text>
</comment>
<protein>
    <recommendedName>
        <fullName evidence="3">Secretion system C-terminal sorting domain-containing protein</fullName>
    </recommendedName>
</protein>
<evidence type="ECO:0000313" key="1">
    <source>
        <dbReference type="EMBL" id="MBA9078245.1"/>
    </source>
</evidence>
<organism evidence="1 2">
    <name type="scientific">Rufibacter quisquiliarum</name>
    <dbReference type="NCBI Taxonomy" id="1549639"/>
    <lineage>
        <taxon>Bacteria</taxon>
        <taxon>Pseudomonadati</taxon>
        <taxon>Bacteroidota</taxon>
        <taxon>Cytophagia</taxon>
        <taxon>Cytophagales</taxon>
        <taxon>Hymenobacteraceae</taxon>
        <taxon>Rufibacter</taxon>
    </lineage>
</organism>
<evidence type="ECO:0000313" key="2">
    <source>
        <dbReference type="Proteomes" id="UP000563094"/>
    </source>
</evidence>
<dbReference type="EMBL" id="JACJIQ010000012">
    <property type="protein sequence ID" value="MBA9078245.1"/>
    <property type="molecule type" value="Genomic_DNA"/>
</dbReference>
<evidence type="ECO:0008006" key="3">
    <source>
        <dbReference type="Google" id="ProtNLM"/>
    </source>
</evidence>
<accession>A0A839GRW1</accession>
<dbReference type="RefSeq" id="WP_182513517.1">
    <property type="nucleotide sequence ID" value="NZ_JACJIQ010000012.1"/>
</dbReference>
<proteinExistence type="predicted"/>
<dbReference type="AlphaFoldDB" id="A0A839GRW1"/>
<sequence>MLCEETLLQEKAHPSGNGKMVLFTLLKSTPLPGNSGKMSALELYLQKEYVLDKSNNIQRAKTLVTNYKTLEQPYWTEFYHDAKPNPFQNMFVERWYQFDLENGGLTNVNRKRVNGQIIEDRVYDYNELGYPVKCTINDKRTKVYSYELVEVPVTEKPAEVLAAEEKASAAVAGKTSGSIAKTEGPDKPFVLLYPNPATVNFTVKANQLGKGDAVLRVYDYFSMRVVYEVNYQVDGQMEALITTDAMPPSLYIVELASPAGKNRQRLLVK</sequence>